<evidence type="ECO:0000313" key="2">
    <source>
        <dbReference type="Proteomes" id="UP000694044"/>
    </source>
</evidence>
<dbReference type="EMBL" id="JAGDFM010000021">
    <property type="protein sequence ID" value="KAG7391446.1"/>
    <property type="molecule type" value="Genomic_DNA"/>
</dbReference>
<accession>A0A8T1WDI1</accession>
<evidence type="ECO:0000313" key="1">
    <source>
        <dbReference type="EMBL" id="KAG7391446.1"/>
    </source>
</evidence>
<sequence>MLLLHTPFTGCATGLALNIRARATGTIPDALATPPREIPAAAQSLVPMLVNVVWIDRNAQVPLRATIDMMQKAIDMAVFVSLTDTDRALVQIKALGVKSSVASFVHVQYPGRSALTLRLERAQFRGARSTSGQFNVALFTQQPKRSKPRTAALRRHAWYPLSKNPPTRSCMRCRFRLRDGHRPGS</sequence>
<comment type="caution">
    <text evidence="1">The sequence shown here is derived from an EMBL/GenBank/DDBJ whole genome shotgun (WGS) entry which is preliminary data.</text>
</comment>
<reference evidence="1" key="1">
    <citation type="submission" date="2021-02" db="EMBL/GenBank/DDBJ databases">
        <authorList>
            <person name="Palmer J.M."/>
        </authorList>
    </citation>
    <scope>NUCLEOTIDE SEQUENCE</scope>
    <source>
        <strain evidence="1">SCRP734</strain>
    </source>
</reference>
<protein>
    <submittedName>
        <fullName evidence="1">Uncharacterized protein</fullName>
    </submittedName>
</protein>
<gene>
    <name evidence="1" type="ORF">PHYPSEUDO_004981</name>
</gene>
<keyword evidence="2" id="KW-1185">Reference proteome</keyword>
<proteinExistence type="predicted"/>
<dbReference type="AlphaFoldDB" id="A0A8T1WDI1"/>
<name>A0A8T1WDI1_9STRA</name>
<organism evidence="1 2">
    <name type="scientific">Phytophthora pseudosyringae</name>
    <dbReference type="NCBI Taxonomy" id="221518"/>
    <lineage>
        <taxon>Eukaryota</taxon>
        <taxon>Sar</taxon>
        <taxon>Stramenopiles</taxon>
        <taxon>Oomycota</taxon>
        <taxon>Peronosporomycetes</taxon>
        <taxon>Peronosporales</taxon>
        <taxon>Peronosporaceae</taxon>
        <taxon>Phytophthora</taxon>
    </lineage>
</organism>
<dbReference type="Proteomes" id="UP000694044">
    <property type="component" value="Unassembled WGS sequence"/>
</dbReference>